<evidence type="ECO:0000256" key="5">
    <source>
        <dbReference type="ARBA" id="ARBA00023163"/>
    </source>
</evidence>
<dbReference type="InterPro" id="IPR046347">
    <property type="entry name" value="bZIP_sf"/>
</dbReference>
<evidence type="ECO:0000256" key="4">
    <source>
        <dbReference type="ARBA" id="ARBA00023125"/>
    </source>
</evidence>
<keyword evidence="6" id="KW-0539">Nucleus</keyword>
<dbReference type="Pfam" id="PF00170">
    <property type="entry name" value="bZIP_1"/>
    <property type="match status" value="1"/>
</dbReference>
<dbReference type="PANTHER" id="PTHR47416">
    <property type="entry name" value="BASIC-LEUCINE ZIPPER TRANSCRIPTION FACTOR F-RELATED"/>
    <property type="match status" value="1"/>
</dbReference>
<evidence type="ECO:0000256" key="1">
    <source>
        <dbReference type="ARBA" id="ARBA00004123"/>
    </source>
</evidence>
<comment type="similarity">
    <text evidence="2">Belongs to the bZIP family.</text>
</comment>
<dbReference type="SUPFAM" id="SSF57959">
    <property type="entry name" value="Leucine zipper domain"/>
    <property type="match status" value="1"/>
</dbReference>
<keyword evidence="5" id="KW-0804">Transcription</keyword>
<reference evidence="9 10" key="1">
    <citation type="submission" date="2019-06" db="EMBL/GenBank/DDBJ databases">
        <title>Genomics analysis of Aphanomyces spp. identifies a new class of oomycete effector associated with host adaptation.</title>
        <authorList>
            <person name="Gaulin E."/>
        </authorList>
    </citation>
    <scope>NUCLEOTIDE SEQUENCE [LARGE SCALE GENOMIC DNA]</scope>
    <source>
        <strain evidence="9 10">E</strain>
    </source>
</reference>
<dbReference type="InterPro" id="IPR004827">
    <property type="entry name" value="bZIP"/>
</dbReference>
<comment type="subcellular location">
    <subcellularLocation>
        <location evidence="1">Nucleus</location>
    </subcellularLocation>
</comment>
<evidence type="ECO:0000256" key="3">
    <source>
        <dbReference type="ARBA" id="ARBA00023015"/>
    </source>
</evidence>
<evidence type="ECO:0000256" key="6">
    <source>
        <dbReference type="ARBA" id="ARBA00023242"/>
    </source>
</evidence>
<feature type="domain" description="BZIP" evidence="8">
    <location>
        <begin position="94"/>
        <end position="139"/>
    </location>
</feature>
<dbReference type="PROSITE" id="PS50217">
    <property type="entry name" value="BZIP"/>
    <property type="match status" value="1"/>
</dbReference>
<feature type="compositionally biased region" description="Basic and acidic residues" evidence="7">
    <location>
        <begin position="248"/>
        <end position="258"/>
    </location>
</feature>
<dbReference type="PROSITE" id="PS00036">
    <property type="entry name" value="BZIP_BASIC"/>
    <property type="match status" value="1"/>
</dbReference>
<evidence type="ECO:0000256" key="7">
    <source>
        <dbReference type="SAM" id="MobiDB-lite"/>
    </source>
</evidence>
<name>A0A6A5AKA5_APHAT</name>
<dbReference type="GO" id="GO:0003700">
    <property type="term" value="F:DNA-binding transcription factor activity"/>
    <property type="evidence" value="ECO:0007669"/>
    <property type="project" value="InterPro"/>
</dbReference>
<dbReference type="CDD" id="cd14811">
    <property type="entry name" value="bZIP_u2"/>
    <property type="match status" value="1"/>
</dbReference>
<evidence type="ECO:0000256" key="2">
    <source>
        <dbReference type="ARBA" id="ARBA00007163"/>
    </source>
</evidence>
<dbReference type="GO" id="GO:0005634">
    <property type="term" value="C:nucleus"/>
    <property type="evidence" value="ECO:0007669"/>
    <property type="project" value="UniProtKB-SubCell"/>
</dbReference>
<dbReference type="EMBL" id="VJMI01001283">
    <property type="protein sequence ID" value="KAF0775622.1"/>
    <property type="molecule type" value="Genomic_DNA"/>
</dbReference>
<proteinExistence type="inferred from homology"/>
<dbReference type="GO" id="GO:0003677">
    <property type="term" value="F:DNA binding"/>
    <property type="evidence" value="ECO:0007669"/>
    <property type="project" value="UniProtKB-KW"/>
</dbReference>
<evidence type="ECO:0000313" key="9">
    <source>
        <dbReference type="EMBL" id="KAF0775622.1"/>
    </source>
</evidence>
<dbReference type="AlphaFoldDB" id="A0A6A5AKA5"/>
<dbReference type="SMART" id="SM00338">
    <property type="entry name" value="BRLZ"/>
    <property type="match status" value="1"/>
</dbReference>
<gene>
    <name evidence="9" type="ORF">AaE_000679</name>
</gene>
<organism evidence="9 10">
    <name type="scientific">Aphanomyces astaci</name>
    <name type="common">Crayfish plague agent</name>
    <dbReference type="NCBI Taxonomy" id="112090"/>
    <lineage>
        <taxon>Eukaryota</taxon>
        <taxon>Sar</taxon>
        <taxon>Stramenopiles</taxon>
        <taxon>Oomycota</taxon>
        <taxon>Saprolegniomycetes</taxon>
        <taxon>Saprolegniales</taxon>
        <taxon>Verrucalvaceae</taxon>
        <taxon>Aphanomyces</taxon>
    </lineage>
</organism>
<protein>
    <recommendedName>
        <fullName evidence="8">BZIP domain-containing protein</fullName>
    </recommendedName>
</protein>
<feature type="region of interest" description="Disordered" evidence="7">
    <location>
        <begin position="46"/>
        <end position="114"/>
    </location>
</feature>
<sequence>MAAELDHVASVEELNLLPEDEDILSYFCAAETDVPLLRDVVSKRATQGAGRVESTHGLSVPGNKRSIETASNASSELDGPESPTGGDNEQCTDEGRRRKRLERNRESARQSRRRKKQYLELLEGKVAQLTDEIDEAREEHLDSADSTINALKNQLVTSLNKLLDNHPPSAPLPSPVEDELREGVHSIQTRFGPNAKERQAVVNYHFTQLDSLLLPPYTRFLLWMSIQDEVFYTKTSAPPTPGGIKSTKPKESDRKDSVANKDGLWAALSTELGLTYEQEEKIKGHYRASDSKTAKLERRKIAMAVTYLHQLKANMLERAHAVQTYADTMQSILTPDQTIRFQQWAMQHREGHADVLKERGLQFAPSSAMDPSAKISTILHKQDRDLTVEDVTSLLATLSKKPPASEEGAASVPSTSDSTR</sequence>
<evidence type="ECO:0000259" key="8">
    <source>
        <dbReference type="PROSITE" id="PS50217"/>
    </source>
</evidence>
<dbReference type="VEuPathDB" id="FungiDB:H257_12554"/>
<dbReference type="PANTHER" id="PTHR47416:SF8">
    <property type="entry name" value="BASIC-LEUCINE ZIPPER TRANSCRIPTION FACTOR E-RELATED"/>
    <property type="match status" value="1"/>
</dbReference>
<accession>A0A6A5AKA5</accession>
<keyword evidence="4" id="KW-0238">DNA-binding</keyword>
<keyword evidence="3" id="KW-0805">Transcription regulation</keyword>
<evidence type="ECO:0000313" key="10">
    <source>
        <dbReference type="Proteomes" id="UP000469452"/>
    </source>
</evidence>
<dbReference type="Gene3D" id="1.20.5.170">
    <property type="match status" value="1"/>
</dbReference>
<feature type="region of interest" description="Disordered" evidence="7">
    <location>
        <begin position="235"/>
        <end position="258"/>
    </location>
</feature>
<dbReference type="Proteomes" id="UP000469452">
    <property type="component" value="Unassembled WGS sequence"/>
</dbReference>
<feature type="region of interest" description="Disordered" evidence="7">
    <location>
        <begin position="397"/>
        <end position="420"/>
    </location>
</feature>
<comment type="caution">
    <text evidence="9">The sequence shown here is derived from an EMBL/GenBank/DDBJ whole genome shotgun (WGS) entry which is preliminary data.</text>
</comment>